<dbReference type="Proteomes" id="UP000188602">
    <property type="component" value="Unassembled WGS sequence"/>
</dbReference>
<keyword evidence="1" id="KW-1133">Transmembrane helix</keyword>
<accession>A0A1V3JMF0</accession>
<dbReference type="EMBL" id="MLHQ01000023">
    <property type="protein sequence ID" value="OOF57557.1"/>
    <property type="molecule type" value="Genomic_DNA"/>
</dbReference>
<dbReference type="InterPro" id="IPR035333">
    <property type="entry name" value="DUF5389"/>
</dbReference>
<evidence type="ECO:0000256" key="1">
    <source>
        <dbReference type="SAM" id="Phobius"/>
    </source>
</evidence>
<organism evidence="2 3">
    <name type="scientific">Rodentibacter myodis</name>
    <dbReference type="NCBI Taxonomy" id="1907939"/>
    <lineage>
        <taxon>Bacteria</taxon>
        <taxon>Pseudomonadati</taxon>
        <taxon>Pseudomonadota</taxon>
        <taxon>Gammaproteobacteria</taxon>
        <taxon>Pasteurellales</taxon>
        <taxon>Pasteurellaceae</taxon>
        <taxon>Rodentibacter</taxon>
    </lineage>
</organism>
<gene>
    <name evidence="2" type="ORF">BKL49_08715</name>
</gene>
<keyword evidence="1" id="KW-0472">Membrane</keyword>
<evidence type="ECO:0000313" key="2">
    <source>
        <dbReference type="EMBL" id="OOF57557.1"/>
    </source>
</evidence>
<keyword evidence="3" id="KW-1185">Reference proteome</keyword>
<feature type="transmembrane region" description="Helical" evidence="1">
    <location>
        <begin position="86"/>
        <end position="107"/>
    </location>
</feature>
<dbReference type="Pfam" id="PF17364">
    <property type="entry name" value="DUF5389"/>
    <property type="match status" value="1"/>
</dbReference>
<dbReference type="RefSeq" id="WP_077424610.1">
    <property type="nucleotide sequence ID" value="NZ_MLHQ01000023.1"/>
</dbReference>
<dbReference type="OrthoDB" id="5690765at2"/>
<sequence length="108" mass="12125">MSRPSIRSSMPTKFSKFTWGLAAFCVPVLLWPMALLISTNFAKNTALSEAQINLFSTLFWIYPFILALIARLLYKLHQRNYALATRLLGISAVIFYGVLIYICVASSG</sequence>
<protein>
    <submittedName>
        <fullName evidence="2">Uncharacterized protein</fullName>
    </submittedName>
</protein>
<keyword evidence="1" id="KW-0812">Transmembrane</keyword>
<dbReference type="STRING" id="1907939.BKL49_08715"/>
<dbReference type="AlphaFoldDB" id="A0A1V3JMF0"/>
<reference evidence="2 3" key="1">
    <citation type="submission" date="2016-10" db="EMBL/GenBank/DDBJ databases">
        <title>Rodentibacter gen. nov. and new species.</title>
        <authorList>
            <person name="Christensen H."/>
        </authorList>
    </citation>
    <scope>NUCLEOTIDE SEQUENCE [LARGE SCALE GENOMIC DNA]</scope>
    <source>
        <strain evidence="2 3">Ac151</strain>
    </source>
</reference>
<evidence type="ECO:0000313" key="3">
    <source>
        <dbReference type="Proteomes" id="UP000188602"/>
    </source>
</evidence>
<name>A0A1V3JMF0_9PAST</name>
<comment type="caution">
    <text evidence="2">The sequence shown here is derived from an EMBL/GenBank/DDBJ whole genome shotgun (WGS) entry which is preliminary data.</text>
</comment>
<proteinExistence type="predicted"/>
<feature type="transmembrane region" description="Helical" evidence="1">
    <location>
        <begin position="52"/>
        <end position="74"/>
    </location>
</feature>